<evidence type="ECO:0000313" key="6">
    <source>
        <dbReference type="RefSeq" id="XP_072848356.1"/>
    </source>
</evidence>
<dbReference type="CDD" id="cd22139">
    <property type="entry name" value="F-box_unchar"/>
    <property type="match status" value="1"/>
</dbReference>
<feature type="domain" description="F-box" evidence="3">
    <location>
        <begin position="750"/>
        <end position="796"/>
    </location>
</feature>
<dbReference type="InterPro" id="IPR006553">
    <property type="entry name" value="Leu-rich_rpt_Cys-con_subtyp"/>
</dbReference>
<sequence length="1150" mass="129090">MLESTLSSSAVNGEEYPVQKLCEVKHSGMEQEASITDEPTCRKCLSCTCVHNNLHKGVDIPEIWKLKDVASWAELFLDQAPIGDSIQETGKSTLDCETEKEVFQKSRGKDAVDKSSNDLGSKLLDSTILSSFIAIENSLEHGERRNPCALLNHNASSLPPKSSDHPQILKPEREGEDTRISSNIEGELEADGCMYSNTRKSSFHNLPIECQEGDSCIPTLDLQKKDIYFWTPANNSSSEELLRVKKSSPKLATTRNQNGKRSCGSASFFKPENLKLFSQSVLESRLPCTRKSDSSERWTPGMENLLEIKEYKCKSFIWIQNLEGSSAINSITKSIGEEAANRNSPFTFKSEEKKGISRDEMLDFQPLKEAVDQRNEFRVDALGIDKRFEGSKYIGKDQTTGTYDRDDFNKDQKKVELRFMVKDPTVQINSFCRNLSPNRSENSTDQIASNRLNCPCESRNMDRASDLDTSPFSDGTIALNSNMTPIYVENDMKENISEKVIKSIVGSQSNIEGFFNTSVKIDGHKQLFWSDQSQSDSVLAKYYFYVNYLNKLKNLQPEGGDHLPSCQEHWGVSKEKNLSAFCYCKSNSLLYEQQAKELRSNDSGTQEISCDKDTRAEVLEQHRCAEEQEAMTLFGKSSPKRLPNPALFTNGQLRKPCVFKDKKAFEAKKTGTDMAGPKRHWERASIAWSSYTYDEMKPRSQYVQTPVLGSKSRRKGEHNSLSRPSSGTESRQQQEPAIQAYDEINTDHNLLPWLLLPNELWLCIFSLLTHKDISRVSQVCRRFYQLAGDETFWKDIQFTGCHCLNDDWLVPLGNRHPKRFTLDHCHDEAQQITDMGLRQFFQHCGGSLMELSIKSCSGPGFRGDIILLHASTFCHNLTTIDVSWTGATDAGLTALVKASKSLQCLSANGCLLTDDSVVTLLEKHGKSLKKLEIFGCHAITAKCLTFMAVKCPHLKVLNIGGIHKVTEDCLAEIVTSMRSLTSLNCTGLSVVRDSVIHFIVKKLPELEYLVLSSCSQVTDIAVMEISTYLPTIRHLDINGCEEVTDVGVQALVGRCSKLSYIDLSSTATSKRGVCLLASFCFQTLEFVKLSFCKDISPEAVLKLCRNCKKLKILHLYGCDFLPDLESIKKINKNLEVFHDLSVPTAKFSSE</sequence>
<feature type="region of interest" description="Disordered" evidence="2">
    <location>
        <begin position="150"/>
        <end position="179"/>
    </location>
</feature>
<dbReference type="InterPro" id="IPR001810">
    <property type="entry name" value="F-box_dom"/>
</dbReference>
<dbReference type="Gene3D" id="3.80.10.10">
    <property type="entry name" value="Ribonuclease Inhibitor"/>
    <property type="match status" value="2"/>
</dbReference>
<dbReference type="InterPro" id="IPR001611">
    <property type="entry name" value="Leu-rich_rpt"/>
</dbReference>
<keyword evidence="4" id="KW-1185">Reference proteome</keyword>
<feature type="compositionally biased region" description="Basic and acidic residues" evidence="2">
    <location>
        <begin position="170"/>
        <end position="179"/>
    </location>
</feature>
<proteinExistence type="predicted"/>
<evidence type="ECO:0000313" key="5">
    <source>
        <dbReference type="RefSeq" id="XP_072848355.1"/>
    </source>
</evidence>
<evidence type="ECO:0000256" key="2">
    <source>
        <dbReference type="SAM" id="MobiDB-lite"/>
    </source>
</evidence>
<dbReference type="SMART" id="SM00256">
    <property type="entry name" value="FBOX"/>
    <property type="match status" value="1"/>
</dbReference>
<organism evidence="4 6">
    <name type="scientific">Pogona vitticeps</name>
    <name type="common">central bearded dragon</name>
    <dbReference type="NCBI Taxonomy" id="103695"/>
    <lineage>
        <taxon>Eukaryota</taxon>
        <taxon>Metazoa</taxon>
        <taxon>Chordata</taxon>
        <taxon>Craniata</taxon>
        <taxon>Vertebrata</taxon>
        <taxon>Euteleostomi</taxon>
        <taxon>Lepidosauria</taxon>
        <taxon>Squamata</taxon>
        <taxon>Bifurcata</taxon>
        <taxon>Unidentata</taxon>
        <taxon>Episquamata</taxon>
        <taxon>Toxicofera</taxon>
        <taxon>Iguania</taxon>
        <taxon>Acrodonta</taxon>
        <taxon>Agamidae</taxon>
        <taxon>Amphibolurinae</taxon>
        <taxon>Pogona</taxon>
    </lineage>
</organism>
<dbReference type="RefSeq" id="XP_072848355.1">
    <property type="nucleotide sequence ID" value="XM_072992254.1"/>
</dbReference>
<evidence type="ECO:0000313" key="4">
    <source>
        <dbReference type="Proteomes" id="UP001652642"/>
    </source>
</evidence>
<dbReference type="SMART" id="SM00367">
    <property type="entry name" value="LRR_CC"/>
    <property type="match status" value="7"/>
</dbReference>
<dbReference type="PROSITE" id="PS50181">
    <property type="entry name" value="FBOX"/>
    <property type="match status" value="1"/>
</dbReference>
<dbReference type="Gene3D" id="1.20.1280.50">
    <property type="match status" value="1"/>
</dbReference>
<gene>
    <name evidence="5 6" type="primary">LOC110089640</name>
</gene>
<dbReference type="Proteomes" id="UP001652642">
    <property type="component" value="Chromosome 2"/>
</dbReference>
<keyword evidence="1" id="KW-0833">Ubl conjugation pathway</keyword>
<dbReference type="GeneID" id="110089640"/>
<dbReference type="InterPro" id="IPR050648">
    <property type="entry name" value="F-box_LRR-repeat"/>
</dbReference>
<protein>
    <submittedName>
        <fullName evidence="5 6">Uncharacterized protein isoform X1</fullName>
    </submittedName>
</protein>
<dbReference type="RefSeq" id="XP_072848356.1">
    <property type="nucleotide sequence ID" value="XM_072992255.1"/>
</dbReference>
<dbReference type="InterPro" id="IPR057207">
    <property type="entry name" value="FBXL15_LRR"/>
</dbReference>
<reference evidence="4 5" key="1">
    <citation type="submission" date="2025-05" db="UniProtKB">
        <authorList>
            <consortium name="RefSeq"/>
        </authorList>
    </citation>
    <scope>NUCLEOTIDE SEQUENCE [LARGE SCALE GENOMIC DNA]</scope>
</reference>
<feature type="region of interest" description="Disordered" evidence="2">
    <location>
        <begin position="702"/>
        <end position="735"/>
    </location>
</feature>
<dbReference type="PANTHER" id="PTHR13382:SF69">
    <property type="entry name" value="FI18408P1"/>
    <property type="match status" value="1"/>
</dbReference>
<dbReference type="PANTHER" id="PTHR13382">
    <property type="entry name" value="MITOCHONDRIAL ATP SYNTHASE COUPLING FACTOR B"/>
    <property type="match status" value="1"/>
</dbReference>
<evidence type="ECO:0000259" key="3">
    <source>
        <dbReference type="PROSITE" id="PS50181"/>
    </source>
</evidence>
<dbReference type="SUPFAM" id="SSF52047">
    <property type="entry name" value="RNI-like"/>
    <property type="match status" value="1"/>
</dbReference>
<feature type="compositionally biased region" description="Polar residues" evidence="2">
    <location>
        <begin position="719"/>
        <end position="735"/>
    </location>
</feature>
<dbReference type="SUPFAM" id="SSF81383">
    <property type="entry name" value="F-box domain"/>
    <property type="match status" value="1"/>
</dbReference>
<dbReference type="Pfam" id="PF25372">
    <property type="entry name" value="DUF7885"/>
    <property type="match status" value="1"/>
</dbReference>
<evidence type="ECO:0000256" key="1">
    <source>
        <dbReference type="ARBA" id="ARBA00022786"/>
    </source>
</evidence>
<dbReference type="Pfam" id="PF12937">
    <property type="entry name" value="F-box-like"/>
    <property type="match status" value="1"/>
</dbReference>
<dbReference type="InterPro" id="IPR032675">
    <property type="entry name" value="LRR_dom_sf"/>
</dbReference>
<dbReference type="Pfam" id="PF13516">
    <property type="entry name" value="LRR_6"/>
    <property type="match status" value="1"/>
</dbReference>
<dbReference type="InterPro" id="IPR036047">
    <property type="entry name" value="F-box-like_dom_sf"/>
</dbReference>
<name>A0ABM5FSH3_9SAUR</name>
<accession>A0ABM5FSH3</accession>